<dbReference type="EMBL" id="JALZ01000061">
    <property type="protein sequence ID" value="ETX12016.1"/>
    <property type="molecule type" value="Genomic_DNA"/>
</dbReference>
<comment type="caution">
    <text evidence="1">The sequence shown here is derived from an EMBL/GenBank/DDBJ whole genome shotgun (WGS) entry which is preliminary data.</text>
</comment>
<dbReference type="OrthoDB" id="9146762at2"/>
<organism evidence="1 2">
    <name type="scientific">Roseivivax halodurans JCM 10272</name>
    <dbReference type="NCBI Taxonomy" id="1449350"/>
    <lineage>
        <taxon>Bacteria</taxon>
        <taxon>Pseudomonadati</taxon>
        <taxon>Pseudomonadota</taxon>
        <taxon>Alphaproteobacteria</taxon>
        <taxon>Rhodobacterales</taxon>
        <taxon>Roseobacteraceae</taxon>
        <taxon>Roseivivax</taxon>
    </lineage>
</organism>
<evidence type="ECO:0000313" key="1">
    <source>
        <dbReference type="EMBL" id="ETX12016.1"/>
    </source>
</evidence>
<dbReference type="AlphaFoldDB" id="X7E9Y6"/>
<reference evidence="1 2" key="1">
    <citation type="submission" date="2014-01" db="EMBL/GenBank/DDBJ databases">
        <title>Roseivivax halodurans JCM 10272 Genome Sequencing.</title>
        <authorList>
            <person name="Lai Q."/>
            <person name="Li G."/>
            <person name="Shao Z."/>
        </authorList>
    </citation>
    <scope>NUCLEOTIDE SEQUENCE [LARGE SCALE GENOMIC DNA]</scope>
    <source>
        <strain evidence="1 2">JCM 10272</strain>
    </source>
</reference>
<proteinExistence type="predicted"/>
<keyword evidence="2" id="KW-1185">Reference proteome</keyword>
<dbReference type="RefSeq" id="WP_157578006.1">
    <property type="nucleotide sequence ID" value="NZ_JALZ01000061.1"/>
</dbReference>
<sequence>MRKRDVITGGVDVMPIWEFNEADPSDVDVELTQRDQFNNDEVGLADALVREAAQNSSDAPAKEEMAVRLSFSFRTLSGKDLENFRKQLVPLIPHLEACQANTDALTDETVRFLVIEDFNTRGLTGAVDALDDDNFRNFWRRHGKSSKGGRTGGRWGLGKLVYSSSSELRVFYGLTVRGGEMSPLLMGQAVLNHHEVNGTRYQAHGFWFSKRATNRLQLPISDPAEIETFRQLAGLKRTTESGLSIAVPCVMDGISEETLISAAVTNYYFPILSGKLEIEVGDTLIDRQSFREVAAGIGRNTDIPFGFVGEISEKKSSGATYVAQKPIGKEKLGEDFFSENDLQAMKEAFIRGELVHASVPVLLSRKKAGQEAGNIDLFLRSLPEGGKSFALYARGPIILPGERKYFQNAPAFGALVAEGDTIAGFLGDAENPAHTAWNGSAEKLSRNWSNGPATLRSIRYALRDLYSVVADQVDTEDKNALIDFFSLAEKTSSGKKRNKRVKPDPVVVPAPRTAISIRPREGGFDLVSGPAAADWRFPRTIRIRLAYDMIGADPFKRFSPHDFDLGKRDIKVVCQEAEVETPEPNVLRVEVRSPDFRIEARGFDPNRDLVVDARALS</sequence>
<name>X7E9Y6_9RHOB</name>
<dbReference type="STRING" id="1449350.OCH239_18665"/>
<accession>X7E9Y6</accession>
<dbReference type="Proteomes" id="UP000022447">
    <property type="component" value="Unassembled WGS sequence"/>
</dbReference>
<protein>
    <submittedName>
        <fullName evidence="1">Uncharacterized protein</fullName>
    </submittedName>
</protein>
<gene>
    <name evidence="1" type="ORF">OCH239_18665</name>
</gene>
<dbReference type="eggNOG" id="ENOG50309JE">
    <property type="taxonomic scope" value="Bacteria"/>
</dbReference>
<evidence type="ECO:0000313" key="2">
    <source>
        <dbReference type="Proteomes" id="UP000022447"/>
    </source>
</evidence>